<reference evidence="2" key="1">
    <citation type="journal article" date="2015" name="Nature">
        <title>Complex archaea that bridge the gap between prokaryotes and eukaryotes.</title>
        <authorList>
            <person name="Spang A."/>
            <person name="Saw J.H."/>
            <person name="Jorgensen S.L."/>
            <person name="Zaremba-Niedzwiedzka K."/>
            <person name="Martijn J."/>
            <person name="Lind A.E."/>
            <person name="van Eijk R."/>
            <person name="Schleper C."/>
            <person name="Guy L."/>
            <person name="Ettema T.J."/>
        </authorList>
    </citation>
    <scope>NUCLEOTIDE SEQUENCE</scope>
</reference>
<evidence type="ECO:0008006" key="3">
    <source>
        <dbReference type="Google" id="ProtNLM"/>
    </source>
</evidence>
<dbReference type="AlphaFoldDB" id="A0A0F9H6L0"/>
<accession>A0A0F9H6L0</accession>
<organism evidence="2">
    <name type="scientific">marine sediment metagenome</name>
    <dbReference type="NCBI Taxonomy" id="412755"/>
    <lineage>
        <taxon>unclassified sequences</taxon>
        <taxon>metagenomes</taxon>
        <taxon>ecological metagenomes</taxon>
    </lineage>
</organism>
<feature type="region of interest" description="Disordered" evidence="1">
    <location>
        <begin position="354"/>
        <end position="395"/>
    </location>
</feature>
<comment type="caution">
    <text evidence="2">The sequence shown here is derived from an EMBL/GenBank/DDBJ whole genome shotgun (WGS) entry which is preliminary data.</text>
</comment>
<proteinExistence type="predicted"/>
<gene>
    <name evidence="2" type="ORF">LCGC14_1741390</name>
</gene>
<feature type="non-terminal residue" evidence="2">
    <location>
        <position position="1"/>
    </location>
</feature>
<evidence type="ECO:0000256" key="1">
    <source>
        <dbReference type="SAM" id="MobiDB-lite"/>
    </source>
</evidence>
<evidence type="ECO:0000313" key="2">
    <source>
        <dbReference type="EMBL" id="KKM06700.1"/>
    </source>
</evidence>
<sequence length="395" mass="44110">IRTSDEVAAEDGKDFKPKNQISYECAVLDVWDDKVNQVWIDGALVREQKNPYGFCPVVLQVVYLGYGRMLLDQNWQLRDGESIFFMVRSIEPEINRLVSILQTLNMQELKAALQWQNPDGSPQDLPPEEYPQMGDILSTGKGQMSVIHMGEAREAARMLYNIVEKARQEGSFTDIDIGNVRQPFSAVALVTIGESKDLVYLPRLAAKELLNVDTAEMVIRQAMQIGGAIELGTPGHKKSFATSKLSGEYDIQYKYFTKSPKIDIARMSLADAAAQWYPREFIYEKVLQVEDPDGLMDQWYSEQAELLSPNVRMFRTIRRLLKRAEETNDVDAAREAQIMAEDLGISIDRARMGELEPPKIEAPRAASSPLPLLGEGGQVGGVSPGPGQGTPQEAK</sequence>
<dbReference type="EMBL" id="LAZR01015932">
    <property type="protein sequence ID" value="KKM06700.1"/>
    <property type="molecule type" value="Genomic_DNA"/>
</dbReference>
<feature type="compositionally biased region" description="Gly residues" evidence="1">
    <location>
        <begin position="374"/>
        <end position="388"/>
    </location>
</feature>
<protein>
    <recommendedName>
        <fullName evidence="3">Phage portal protein</fullName>
    </recommendedName>
</protein>
<name>A0A0F9H6L0_9ZZZZ</name>